<keyword evidence="11" id="KW-1185">Reference proteome</keyword>
<comment type="similarity">
    <text evidence="2 9">Belongs to the energy-coupling factor EcfT family.</text>
</comment>
<feature type="transmembrane region" description="Helical" evidence="9">
    <location>
        <begin position="42"/>
        <end position="61"/>
    </location>
</feature>
<dbReference type="AlphaFoldDB" id="A0A1W2DIX0"/>
<evidence type="ECO:0000256" key="5">
    <source>
        <dbReference type="ARBA" id="ARBA00022475"/>
    </source>
</evidence>
<dbReference type="GO" id="GO:0005886">
    <property type="term" value="C:plasma membrane"/>
    <property type="evidence" value="ECO:0007669"/>
    <property type="project" value="UniProtKB-SubCell"/>
</dbReference>
<evidence type="ECO:0000313" key="11">
    <source>
        <dbReference type="Proteomes" id="UP000192738"/>
    </source>
</evidence>
<dbReference type="GO" id="GO:0022857">
    <property type="term" value="F:transmembrane transporter activity"/>
    <property type="evidence" value="ECO:0007669"/>
    <property type="project" value="UniProtKB-UniRule"/>
</dbReference>
<comment type="subcellular location">
    <subcellularLocation>
        <location evidence="1 9">Cell membrane</location>
        <topology evidence="1 9">Multi-pass membrane protein</topology>
    </subcellularLocation>
</comment>
<gene>
    <name evidence="9" type="primary">ecfT</name>
    <name evidence="10" type="ORF">SAMN04488500_11634</name>
</gene>
<protein>
    <recommendedName>
        <fullName evidence="3 9">Energy-coupling factor transporter transmembrane protein EcfT</fullName>
        <shortName evidence="9">ECF transporter T component EcfT</shortName>
    </recommendedName>
</protein>
<reference evidence="10 11" key="1">
    <citation type="submission" date="2017-04" db="EMBL/GenBank/DDBJ databases">
        <authorList>
            <person name="Afonso C.L."/>
            <person name="Miller P.J."/>
            <person name="Scott M.A."/>
            <person name="Spackman E."/>
            <person name="Goraichik I."/>
            <person name="Dimitrov K.M."/>
            <person name="Suarez D.L."/>
            <person name="Swayne D.E."/>
        </authorList>
    </citation>
    <scope>NUCLEOTIDE SEQUENCE [LARGE SCALE GENOMIC DNA]</scope>
    <source>
        <strain evidence="10 11">DSM 5090</strain>
    </source>
</reference>
<dbReference type="InterPro" id="IPR051611">
    <property type="entry name" value="ECF_transporter_component"/>
</dbReference>
<sequence length="269" mass="29452">MLTDITLGQYFPGRSPIHLLDPRTKILGIIAYISTIFLAEDYLAYGILAAFAAMAVAISGIPARMVIKSIKPLWIIIILTLAIHVFSTPGTVLYNLGPLSVTKEGIRMGILMSLRLALLIAVSSLLTFTTSPIALTDGIERLLNPFKRLGVPAHELAMMMTIALRFIPTLLEEADRIMKAQMARGADFTSGNILNRAKNMVPLLVPLFISAFRRADELAVAMEARCYRGGENRTRMKELKLGVQDIMAAITIGLLIVVLVAVRAYTITI</sequence>
<evidence type="ECO:0000313" key="10">
    <source>
        <dbReference type="EMBL" id="SMC97379.1"/>
    </source>
</evidence>
<evidence type="ECO:0000256" key="4">
    <source>
        <dbReference type="ARBA" id="ARBA00022448"/>
    </source>
</evidence>
<name>A0A1W2DIX0_9FIRM</name>
<keyword evidence="5 9" id="KW-1003">Cell membrane</keyword>
<evidence type="ECO:0000256" key="2">
    <source>
        <dbReference type="ARBA" id="ARBA00005660"/>
    </source>
</evidence>
<feature type="transmembrane region" description="Helical" evidence="9">
    <location>
        <begin position="106"/>
        <end position="128"/>
    </location>
</feature>
<evidence type="ECO:0000256" key="7">
    <source>
        <dbReference type="ARBA" id="ARBA00022989"/>
    </source>
</evidence>
<dbReference type="OrthoDB" id="8075495at2"/>
<feature type="transmembrane region" description="Helical" evidence="9">
    <location>
        <begin position="246"/>
        <end position="266"/>
    </location>
</feature>
<dbReference type="STRING" id="112901.SAMN04488500_11634"/>
<dbReference type="PANTHER" id="PTHR34857:SF2">
    <property type="entry name" value="SLL0384 PROTEIN"/>
    <property type="match status" value="1"/>
</dbReference>
<dbReference type="InterPro" id="IPR003339">
    <property type="entry name" value="ABC/ECF_trnsptr_transmembrane"/>
</dbReference>
<comment type="function">
    <text evidence="9">Transmembrane (T) component of an energy-coupling factor (ECF) ABC-transporter complex. Unlike classic ABC transporters this ECF transporter provides the energy necessary to transport a number of different substrates.</text>
</comment>
<evidence type="ECO:0000256" key="6">
    <source>
        <dbReference type="ARBA" id="ARBA00022692"/>
    </source>
</evidence>
<keyword evidence="6 9" id="KW-0812">Transmembrane</keyword>
<dbReference type="Proteomes" id="UP000192738">
    <property type="component" value="Unassembled WGS sequence"/>
</dbReference>
<evidence type="ECO:0000256" key="3">
    <source>
        <dbReference type="ARBA" id="ARBA00014042"/>
    </source>
</evidence>
<dbReference type="Pfam" id="PF02361">
    <property type="entry name" value="CbiQ"/>
    <property type="match status" value="1"/>
</dbReference>
<dbReference type="CDD" id="cd16914">
    <property type="entry name" value="EcfT"/>
    <property type="match status" value="1"/>
</dbReference>
<keyword evidence="8 9" id="KW-0472">Membrane</keyword>
<evidence type="ECO:0000256" key="9">
    <source>
        <dbReference type="HAMAP-Rule" id="MF_01461"/>
    </source>
</evidence>
<dbReference type="EMBL" id="FWXI01000016">
    <property type="protein sequence ID" value="SMC97379.1"/>
    <property type="molecule type" value="Genomic_DNA"/>
</dbReference>
<dbReference type="HAMAP" id="MF_01461">
    <property type="entry name" value="EcfT"/>
    <property type="match status" value="1"/>
</dbReference>
<feature type="transmembrane region" description="Helical" evidence="9">
    <location>
        <begin position="73"/>
        <end position="94"/>
    </location>
</feature>
<evidence type="ECO:0000256" key="1">
    <source>
        <dbReference type="ARBA" id="ARBA00004651"/>
    </source>
</evidence>
<organism evidence="10 11">
    <name type="scientific">Sporomusa malonica</name>
    <dbReference type="NCBI Taxonomy" id="112901"/>
    <lineage>
        <taxon>Bacteria</taxon>
        <taxon>Bacillati</taxon>
        <taxon>Bacillota</taxon>
        <taxon>Negativicutes</taxon>
        <taxon>Selenomonadales</taxon>
        <taxon>Sporomusaceae</taxon>
        <taxon>Sporomusa</taxon>
    </lineage>
</organism>
<proteinExistence type="inferred from homology"/>
<keyword evidence="7 9" id="KW-1133">Transmembrane helix</keyword>
<dbReference type="RefSeq" id="WP_084577088.1">
    <property type="nucleotide sequence ID" value="NZ_CP155572.1"/>
</dbReference>
<evidence type="ECO:0000256" key="8">
    <source>
        <dbReference type="ARBA" id="ARBA00023136"/>
    </source>
</evidence>
<comment type="subunit">
    <text evidence="9">Forms a stable energy-coupling factor (ECF) transporter complex composed of 2 membrane-embedded substrate-binding proteins (S component), 2 ATP-binding proteins (A component) and 2 transmembrane proteins (T component).</text>
</comment>
<keyword evidence="4 9" id="KW-0813">Transport</keyword>
<accession>A0A1W2DIX0</accession>
<dbReference type="PANTHER" id="PTHR34857">
    <property type="entry name" value="SLL0384 PROTEIN"/>
    <property type="match status" value="1"/>
</dbReference>
<dbReference type="InterPro" id="IPR024919">
    <property type="entry name" value="EcfT"/>
</dbReference>